<dbReference type="PANTHER" id="PTHR30146">
    <property type="entry name" value="LACI-RELATED TRANSCRIPTIONAL REPRESSOR"/>
    <property type="match status" value="1"/>
</dbReference>
<evidence type="ECO:0000313" key="7">
    <source>
        <dbReference type="Proteomes" id="UP000543224"/>
    </source>
</evidence>
<keyword evidence="3" id="KW-0804">Transcription</keyword>
<dbReference type="InterPro" id="IPR001387">
    <property type="entry name" value="Cro/C1-type_HTH"/>
</dbReference>
<name>A0A6V8P021_9ACTN</name>
<dbReference type="Gene3D" id="3.40.50.2300">
    <property type="match status" value="1"/>
</dbReference>
<dbReference type="PROSITE" id="PS50932">
    <property type="entry name" value="HTH_LACI_2"/>
    <property type="match status" value="1"/>
</dbReference>
<feature type="domain" description="HTH lacI-type" evidence="4">
    <location>
        <begin position="4"/>
        <end position="58"/>
    </location>
</feature>
<gene>
    <name evidence="6" type="ORF">HKBW3S25_00464</name>
</gene>
<dbReference type="InterPro" id="IPR028082">
    <property type="entry name" value="Peripla_BP_I"/>
</dbReference>
<comment type="caution">
    <text evidence="6">The sequence shown here is derived from an EMBL/GenBank/DDBJ whole genome shotgun (WGS) entry which is preliminary data.</text>
</comment>
<dbReference type="EMBL" id="BLRX01000032">
    <property type="protein sequence ID" value="GFP25014.1"/>
    <property type="molecule type" value="Genomic_DNA"/>
</dbReference>
<dbReference type="PROSITE" id="PS50943">
    <property type="entry name" value="HTH_CROC1"/>
    <property type="match status" value="1"/>
</dbReference>
<dbReference type="SUPFAM" id="SSF53822">
    <property type="entry name" value="Periplasmic binding protein-like I"/>
    <property type="match status" value="1"/>
</dbReference>
<dbReference type="CDD" id="cd01392">
    <property type="entry name" value="HTH_LacI"/>
    <property type="match status" value="1"/>
</dbReference>
<dbReference type="InterPro" id="IPR010982">
    <property type="entry name" value="Lambda_DNA-bd_dom_sf"/>
</dbReference>
<evidence type="ECO:0000259" key="5">
    <source>
        <dbReference type="PROSITE" id="PS50943"/>
    </source>
</evidence>
<dbReference type="PANTHER" id="PTHR30146:SF109">
    <property type="entry name" value="HTH-TYPE TRANSCRIPTIONAL REGULATOR GALS"/>
    <property type="match status" value="1"/>
</dbReference>
<dbReference type="Pfam" id="PF00356">
    <property type="entry name" value="LacI"/>
    <property type="match status" value="1"/>
</dbReference>
<dbReference type="Proteomes" id="UP000543224">
    <property type="component" value="Unassembled WGS sequence"/>
</dbReference>
<dbReference type="SUPFAM" id="SSF47413">
    <property type="entry name" value="lambda repressor-like DNA-binding domains"/>
    <property type="match status" value="1"/>
</dbReference>
<dbReference type="GO" id="GO:0000976">
    <property type="term" value="F:transcription cis-regulatory region binding"/>
    <property type="evidence" value="ECO:0007669"/>
    <property type="project" value="TreeGrafter"/>
</dbReference>
<accession>A0A6V8P021</accession>
<dbReference type="GO" id="GO:0003700">
    <property type="term" value="F:DNA-binding transcription factor activity"/>
    <property type="evidence" value="ECO:0007669"/>
    <property type="project" value="TreeGrafter"/>
</dbReference>
<keyword evidence="2" id="KW-0238">DNA-binding</keyword>
<dbReference type="SMART" id="SM00354">
    <property type="entry name" value="HTH_LACI"/>
    <property type="match status" value="1"/>
</dbReference>
<reference evidence="6 7" key="1">
    <citation type="journal article" date="2020" name="Front. Microbiol.">
        <title>Single-cell genomics of novel Actinobacteria with the Wood-Ljungdahl pathway discovered in a serpentinizing system.</title>
        <authorList>
            <person name="Merino N."/>
            <person name="Kawai M."/>
            <person name="Boyd E.S."/>
            <person name="Colman D.R."/>
            <person name="McGlynn S.E."/>
            <person name="Nealson K.H."/>
            <person name="Kurokawa K."/>
            <person name="Hongoh Y."/>
        </authorList>
    </citation>
    <scope>NUCLEOTIDE SEQUENCE [LARGE SCALE GENOMIC DNA]</scope>
    <source>
        <strain evidence="6 7">S25</strain>
    </source>
</reference>
<sequence length="174" mass="19113">MARITIKDVAKLADVSLGTVSAILNNQGRISKETRQRVLEVVNKLDYVPQYAARSLKAKKKGALGLATFWDFELMSSKYFREIVQGITSVTSELGYKLHLINLEQTDLEERGLQTLASDGSLDGIFFLAPTVSQLILIKAALRKFPFVIIGASVKDPKVSFVDSDNYEGGPTSS</sequence>
<dbReference type="InterPro" id="IPR000843">
    <property type="entry name" value="HTH_LacI"/>
</dbReference>
<evidence type="ECO:0000256" key="3">
    <source>
        <dbReference type="ARBA" id="ARBA00023163"/>
    </source>
</evidence>
<dbReference type="AlphaFoldDB" id="A0A6V8P021"/>
<keyword evidence="1" id="KW-0805">Transcription regulation</keyword>
<evidence type="ECO:0000256" key="2">
    <source>
        <dbReference type="ARBA" id="ARBA00023125"/>
    </source>
</evidence>
<proteinExistence type="predicted"/>
<evidence type="ECO:0000259" key="4">
    <source>
        <dbReference type="PROSITE" id="PS50932"/>
    </source>
</evidence>
<organism evidence="6 7">
    <name type="scientific">Candidatus Hakubella thermalkaliphila</name>
    <dbReference type="NCBI Taxonomy" id="2754717"/>
    <lineage>
        <taxon>Bacteria</taxon>
        <taxon>Bacillati</taxon>
        <taxon>Actinomycetota</taxon>
        <taxon>Actinomycetota incertae sedis</taxon>
        <taxon>Candidatus Hakubellales</taxon>
        <taxon>Candidatus Hakubellaceae</taxon>
        <taxon>Candidatus Hakubella</taxon>
    </lineage>
</organism>
<dbReference type="PROSITE" id="PS00356">
    <property type="entry name" value="HTH_LACI_1"/>
    <property type="match status" value="1"/>
</dbReference>
<protein>
    <submittedName>
        <fullName evidence="6">LacI family transcriptional regulator</fullName>
    </submittedName>
</protein>
<evidence type="ECO:0000256" key="1">
    <source>
        <dbReference type="ARBA" id="ARBA00023015"/>
    </source>
</evidence>
<evidence type="ECO:0000313" key="6">
    <source>
        <dbReference type="EMBL" id="GFP25014.1"/>
    </source>
</evidence>
<feature type="domain" description="HTH cro/C1-type" evidence="5">
    <location>
        <begin position="4"/>
        <end position="48"/>
    </location>
</feature>
<dbReference type="Gene3D" id="1.10.260.40">
    <property type="entry name" value="lambda repressor-like DNA-binding domains"/>
    <property type="match status" value="1"/>
</dbReference>